<protein>
    <recommendedName>
        <fullName evidence="8">CASP-like protein</fullName>
    </recommendedName>
</protein>
<dbReference type="EMBL" id="JBAMMX010000026">
    <property type="protein sequence ID" value="KAK6914079.1"/>
    <property type="molecule type" value="Genomic_DNA"/>
</dbReference>
<keyword evidence="12" id="KW-1185">Reference proteome</keyword>
<dbReference type="NCBIfam" id="TIGR01569">
    <property type="entry name" value="A_tha_TIGR01569"/>
    <property type="match status" value="1"/>
</dbReference>
<feature type="transmembrane region" description="Helical" evidence="8">
    <location>
        <begin position="110"/>
        <end position="136"/>
    </location>
</feature>
<dbReference type="InterPro" id="IPR006459">
    <property type="entry name" value="CASP/CASPL"/>
</dbReference>
<dbReference type="Pfam" id="PF04535">
    <property type="entry name" value="CASP_dom"/>
    <property type="match status" value="1"/>
</dbReference>
<dbReference type="InterPro" id="IPR006702">
    <property type="entry name" value="CASP_dom"/>
</dbReference>
<accession>A0AAN8UHG0</accession>
<feature type="domain" description="Casparian strip membrane protein" evidence="10">
    <location>
        <begin position="32"/>
        <end position="171"/>
    </location>
</feature>
<evidence type="ECO:0000313" key="11">
    <source>
        <dbReference type="EMBL" id="KAK6914079.1"/>
    </source>
</evidence>
<evidence type="ECO:0000313" key="12">
    <source>
        <dbReference type="Proteomes" id="UP001370490"/>
    </source>
</evidence>
<evidence type="ECO:0000256" key="7">
    <source>
        <dbReference type="ARBA" id="ARBA00023136"/>
    </source>
</evidence>
<organism evidence="11 12">
    <name type="scientific">Dillenia turbinata</name>
    <dbReference type="NCBI Taxonomy" id="194707"/>
    <lineage>
        <taxon>Eukaryota</taxon>
        <taxon>Viridiplantae</taxon>
        <taxon>Streptophyta</taxon>
        <taxon>Embryophyta</taxon>
        <taxon>Tracheophyta</taxon>
        <taxon>Spermatophyta</taxon>
        <taxon>Magnoliopsida</taxon>
        <taxon>eudicotyledons</taxon>
        <taxon>Gunneridae</taxon>
        <taxon>Pentapetalae</taxon>
        <taxon>Dilleniales</taxon>
        <taxon>Dilleniaceae</taxon>
        <taxon>Dillenia</taxon>
    </lineage>
</organism>
<reference evidence="11 12" key="1">
    <citation type="submission" date="2023-12" db="EMBL/GenBank/DDBJ databases">
        <title>A high-quality genome assembly for Dillenia turbinata (Dilleniales).</title>
        <authorList>
            <person name="Chanderbali A."/>
        </authorList>
    </citation>
    <scope>NUCLEOTIDE SEQUENCE [LARGE SCALE GENOMIC DNA]</scope>
    <source>
        <strain evidence="11">LSX21</strain>
        <tissue evidence="11">Leaf</tissue>
    </source>
</reference>
<comment type="subcellular location">
    <subcellularLocation>
        <location evidence="1 8">Cell membrane</location>
        <topology evidence="1 8">Multi-pass membrane protein</topology>
    </subcellularLocation>
</comment>
<evidence type="ECO:0000256" key="4">
    <source>
        <dbReference type="ARBA" id="ARBA00022475"/>
    </source>
</evidence>
<keyword evidence="6 8" id="KW-1133">Transmembrane helix</keyword>
<gene>
    <name evidence="11" type="ORF">RJ641_021400</name>
</gene>
<evidence type="ECO:0000256" key="6">
    <source>
        <dbReference type="ARBA" id="ARBA00022989"/>
    </source>
</evidence>
<comment type="caution">
    <text evidence="11">The sequence shown here is derived from an EMBL/GenBank/DDBJ whole genome shotgun (WGS) entry which is preliminary data.</text>
</comment>
<feature type="compositionally biased region" description="Basic and acidic residues" evidence="9">
    <location>
        <begin position="17"/>
        <end position="28"/>
    </location>
</feature>
<evidence type="ECO:0000256" key="2">
    <source>
        <dbReference type="ARBA" id="ARBA00007651"/>
    </source>
</evidence>
<evidence type="ECO:0000256" key="1">
    <source>
        <dbReference type="ARBA" id="ARBA00004651"/>
    </source>
</evidence>
<feature type="transmembrane region" description="Helical" evidence="8">
    <location>
        <begin position="156"/>
        <end position="175"/>
    </location>
</feature>
<comment type="subunit">
    <text evidence="3 8">Homodimer and heterodimers.</text>
</comment>
<dbReference type="GO" id="GO:0005886">
    <property type="term" value="C:plasma membrane"/>
    <property type="evidence" value="ECO:0007669"/>
    <property type="project" value="UniProtKB-SubCell"/>
</dbReference>
<proteinExistence type="inferred from homology"/>
<keyword evidence="7 8" id="KW-0472">Membrane</keyword>
<evidence type="ECO:0000256" key="3">
    <source>
        <dbReference type="ARBA" id="ARBA00011489"/>
    </source>
</evidence>
<feature type="region of interest" description="Disordered" evidence="9">
    <location>
        <begin position="1"/>
        <end position="30"/>
    </location>
</feature>
<name>A0AAN8UHG0_9MAGN</name>
<evidence type="ECO:0000256" key="9">
    <source>
        <dbReference type="SAM" id="MobiDB-lite"/>
    </source>
</evidence>
<evidence type="ECO:0000256" key="5">
    <source>
        <dbReference type="ARBA" id="ARBA00022692"/>
    </source>
</evidence>
<evidence type="ECO:0000256" key="8">
    <source>
        <dbReference type="RuleBase" id="RU361233"/>
    </source>
</evidence>
<feature type="transmembrane region" description="Helical" evidence="8">
    <location>
        <begin position="77"/>
        <end position="98"/>
    </location>
</feature>
<evidence type="ECO:0000259" key="10">
    <source>
        <dbReference type="Pfam" id="PF04535"/>
    </source>
</evidence>
<sequence length="205" mass="22043">MGDKSSVAAFSSPMETGSRENRNEDENGKMSSMRNAETVFRLMPVALSLVALVVMFKNSQSNDFGSISYSDLGAFRYLVHANGICAGYSLLSAIYAALSRPSALPRAWTLFILDQVLTYVILAAGAASAEVVYLAYKGDVAVTWSDACSSFGGFCHKATVSVAITFVSMICYGLLSLISSYRLFSNYDAPIGYVHKGIEVAVFQA</sequence>
<keyword evidence="4 8" id="KW-1003">Cell membrane</keyword>
<comment type="similarity">
    <text evidence="2 8">Belongs to the Casparian strip membrane proteins (CASP) family.</text>
</comment>
<dbReference type="Proteomes" id="UP001370490">
    <property type="component" value="Unassembled WGS sequence"/>
</dbReference>
<keyword evidence="5 8" id="KW-0812">Transmembrane</keyword>
<dbReference type="PANTHER" id="PTHR33573:SF46">
    <property type="entry name" value="CASP-LIKE PROTEIN 2A1"/>
    <property type="match status" value="1"/>
</dbReference>
<feature type="transmembrane region" description="Helical" evidence="8">
    <location>
        <begin position="39"/>
        <end position="57"/>
    </location>
</feature>
<dbReference type="AlphaFoldDB" id="A0AAN8UHG0"/>
<dbReference type="PANTHER" id="PTHR33573">
    <property type="entry name" value="CASP-LIKE PROTEIN 4A4"/>
    <property type="match status" value="1"/>
</dbReference>